<dbReference type="EMBL" id="CADCXU010020188">
    <property type="protein sequence ID" value="CAB0008154.1"/>
    <property type="molecule type" value="Genomic_DNA"/>
</dbReference>
<reference evidence="2 3" key="1">
    <citation type="submission" date="2020-02" db="EMBL/GenBank/DDBJ databases">
        <authorList>
            <person name="Ferguson B K."/>
        </authorList>
    </citation>
    <scope>NUCLEOTIDE SEQUENCE [LARGE SCALE GENOMIC DNA]</scope>
</reference>
<keyword evidence="1" id="KW-0472">Membrane</keyword>
<evidence type="ECO:0000313" key="3">
    <source>
        <dbReference type="Proteomes" id="UP000479000"/>
    </source>
</evidence>
<keyword evidence="1" id="KW-0812">Transmembrane</keyword>
<gene>
    <name evidence="2" type="ORF">NTEN_LOCUS13400</name>
</gene>
<accession>A0A6H5GXU9</accession>
<dbReference type="OrthoDB" id="76293at2759"/>
<feature type="transmembrane region" description="Helical" evidence="1">
    <location>
        <begin position="37"/>
        <end position="54"/>
    </location>
</feature>
<sequence>MANVNCPQDCQPNGTMVFFDILHLFVFRITSATATRINYFVVASSLAIILWNAYKLSFRGVSRRRYLSGVVKGAGYLLLSWIFTVAVSVFLAASFYSVNRLLSWFTRPIWIYFLYGIPALTIPLSFVVTATKHFKKTVSEFCQVLCARSFSSYPCERLPASALLRTPVQNTNYPHDKARQMPLSMRKIQHSVSVEVNFYVLGGPHFFLVLNNVPSCLSFPVKLIGSQDRSQAFTFQPI</sequence>
<name>A0A6H5GXU9_9HEMI</name>
<feature type="transmembrane region" description="Helical" evidence="1">
    <location>
        <begin position="109"/>
        <end position="130"/>
    </location>
</feature>
<keyword evidence="1" id="KW-1133">Transmembrane helix</keyword>
<feature type="transmembrane region" description="Helical" evidence="1">
    <location>
        <begin position="75"/>
        <end position="97"/>
    </location>
</feature>
<keyword evidence="3" id="KW-1185">Reference proteome</keyword>
<evidence type="ECO:0000313" key="2">
    <source>
        <dbReference type="EMBL" id="CAB0008154.1"/>
    </source>
</evidence>
<dbReference type="Proteomes" id="UP000479000">
    <property type="component" value="Unassembled WGS sequence"/>
</dbReference>
<protein>
    <submittedName>
        <fullName evidence="2">Uncharacterized protein</fullName>
    </submittedName>
</protein>
<evidence type="ECO:0000256" key="1">
    <source>
        <dbReference type="SAM" id="Phobius"/>
    </source>
</evidence>
<organism evidence="2 3">
    <name type="scientific">Nesidiocoris tenuis</name>
    <dbReference type="NCBI Taxonomy" id="355587"/>
    <lineage>
        <taxon>Eukaryota</taxon>
        <taxon>Metazoa</taxon>
        <taxon>Ecdysozoa</taxon>
        <taxon>Arthropoda</taxon>
        <taxon>Hexapoda</taxon>
        <taxon>Insecta</taxon>
        <taxon>Pterygota</taxon>
        <taxon>Neoptera</taxon>
        <taxon>Paraneoptera</taxon>
        <taxon>Hemiptera</taxon>
        <taxon>Heteroptera</taxon>
        <taxon>Panheteroptera</taxon>
        <taxon>Cimicomorpha</taxon>
        <taxon>Miridae</taxon>
        <taxon>Dicyphina</taxon>
        <taxon>Nesidiocoris</taxon>
    </lineage>
</organism>
<proteinExistence type="predicted"/>
<dbReference type="AlphaFoldDB" id="A0A6H5GXU9"/>